<keyword evidence="3" id="KW-1185">Reference proteome</keyword>
<keyword evidence="1" id="KW-0472">Membrane</keyword>
<protein>
    <submittedName>
        <fullName evidence="2">Uncharacterized protein</fullName>
    </submittedName>
</protein>
<dbReference type="Proteomes" id="UP001589838">
    <property type="component" value="Unassembled WGS sequence"/>
</dbReference>
<keyword evidence="1" id="KW-1133">Transmembrane helix</keyword>
<evidence type="ECO:0000256" key="1">
    <source>
        <dbReference type="SAM" id="Phobius"/>
    </source>
</evidence>
<feature type="transmembrane region" description="Helical" evidence="1">
    <location>
        <begin position="59"/>
        <end position="79"/>
    </location>
</feature>
<proteinExistence type="predicted"/>
<gene>
    <name evidence="2" type="ORF">ACFFHM_22995</name>
</gene>
<dbReference type="EMBL" id="JBHLUX010000093">
    <property type="protein sequence ID" value="MFC0473289.1"/>
    <property type="molecule type" value="Genomic_DNA"/>
</dbReference>
<comment type="caution">
    <text evidence="2">The sequence shown here is derived from an EMBL/GenBank/DDBJ whole genome shotgun (WGS) entry which is preliminary data.</text>
</comment>
<accession>A0ABV6KIX6</accession>
<dbReference type="RefSeq" id="WP_335959927.1">
    <property type="nucleotide sequence ID" value="NZ_JAXBLX010000007.1"/>
</dbReference>
<name>A0ABV6KIX6_9BACI</name>
<evidence type="ECO:0000313" key="2">
    <source>
        <dbReference type="EMBL" id="MFC0473289.1"/>
    </source>
</evidence>
<sequence length="222" mass="26220">MSKYRYPDYWKVKTQNGDYWLSPVNQVYKQNDLIFVGQILNRYSGQHESIRLLFPNIKAVIGFVQYIFLPTAFIGYYKIEEMEPKTIMLGDQNFGLLLDQLPLRDQFDSSTKEKMQHILTTLESSWIENDDMSFLKLEQSLRLLESISVEHVITSFNVLRSPSRLATWLVNEYKNEPVLGIHSLEEEVSMEIQEFLQLSKDAEHQPFQSKRFFHKLDKVMIL</sequence>
<organism evidence="2 3">
    <name type="scientific">Halalkalibacter kiskunsagensis</name>
    <dbReference type="NCBI Taxonomy" id="1548599"/>
    <lineage>
        <taxon>Bacteria</taxon>
        <taxon>Bacillati</taxon>
        <taxon>Bacillota</taxon>
        <taxon>Bacilli</taxon>
        <taxon>Bacillales</taxon>
        <taxon>Bacillaceae</taxon>
        <taxon>Halalkalibacter</taxon>
    </lineage>
</organism>
<keyword evidence="1" id="KW-0812">Transmembrane</keyword>
<evidence type="ECO:0000313" key="3">
    <source>
        <dbReference type="Proteomes" id="UP001589838"/>
    </source>
</evidence>
<reference evidence="2 3" key="1">
    <citation type="submission" date="2024-09" db="EMBL/GenBank/DDBJ databases">
        <authorList>
            <person name="Sun Q."/>
            <person name="Mori K."/>
        </authorList>
    </citation>
    <scope>NUCLEOTIDE SEQUENCE [LARGE SCALE GENOMIC DNA]</scope>
    <source>
        <strain evidence="2 3">NCAIM B.02610</strain>
    </source>
</reference>